<feature type="region of interest" description="Disordered" evidence="1">
    <location>
        <begin position="347"/>
        <end position="367"/>
    </location>
</feature>
<gene>
    <name evidence="2" type="ORF">Tci_596752</name>
</gene>
<evidence type="ECO:0000313" key="2">
    <source>
        <dbReference type="EMBL" id="GFA24780.1"/>
    </source>
</evidence>
<feature type="compositionally biased region" description="Basic and acidic residues" evidence="1">
    <location>
        <begin position="354"/>
        <end position="365"/>
    </location>
</feature>
<feature type="compositionally biased region" description="Basic and acidic residues" evidence="1">
    <location>
        <begin position="138"/>
        <end position="147"/>
    </location>
</feature>
<organism evidence="2">
    <name type="scientific">Tanacetum cinerariifolium</name>
    <name type="common">Dalmatian daisy</name>
    <name type="synonym">Chrysanthemum cinerariifolium</name>
    <dbReference type="NCBI Taxonomy" id="118510"/>
    <lineage>
        <taxon>Eukaryota</taxon>
        <taxon>Viridiplantae</taxon>
        <taxon>Streptophyta</taxon>
        <taxon>Embryophyta</taxon>
        <taxon>Tracheophyta</taxon>
        <taxon>Spermatophyta</taxon>
        <taxon>Magnoliopsida</taxon>
        <taxon>eudicotyledons</taxon>
        <taxon>Gunneridae</taxon>
        <taxon>Pentapetalae</taxon>
        <taxon>asterids</taxon>
        <taxon>campanulids</taxon>
        <taxon>Asterales</taxon>
        <taxon>Asteraceae</taxon>
        <taxon>Asteroideae</taxon>
        <taxon>Anthemideae</taxon>
        <taxon>Anthemidinae</taxon>
        <taxon>Tanacetum</taxon>
    </lineage>
</organism>
<accession>A0A699JAW0</accession>
<reference evidence="2" key="1">
    <citation type="journal article" date="2019" name="Sci. Rep.">
        <title>Draft genome of Tanacetum cinerariifolium, the natural source of mosquito coil.</title>
        <authorList>
            <person name="Yamashiro T."/>
            <person name="Shiraishi A."/>
            <person name="Satake H."/>
            <person name="Nakayama K."/>
        </authorList>
    </citation>
    <scope>NUCLEOTIDE SEQUENCE</scope>
</reference>
<protein>
    <submittedName>
        <fullName evidence="2">Ribonuclease H-like domain, reverse transcriptase, RNA-dependent DNA polymerase</fullName>
    </submittedName>
</protein>
<keyword evidence="2" id="KW-0695">RNA-directed DNA polymerase</keyword>
<sequence length="465" mass="53504">MASAVICLATNQKFNFSKYVFDSMVKHLDTGNKFLMYPWFVQVFLNNQLEGMGNHNRIYVTPSHIKKVKVLQIPLIPITHLPLFIHPHHNLKGNISLRKQRGRSPSDPIENVADKTVNEELDDSLERAAPTATSLDAEQDKGAKTHGDTIAQTRSENNKVLDLETTMTNQAMKIDSLTRRVKKLEKKQRSRTYKLKRLYKVGLSARIESFDDDQEDQGRNNDEDMYSVNDLDGDEVIVKSKEKAKEVVDNKDIIDDIILAKYLIEIKSVKPKTTATTVTTASTTPKAKGLVIYDQEQAPTSTISSQQPSHIKAKDKGKAIMVEPEMPMKKKDQIRLDEELALKLQAKEEEEEERLAREKAQRLQEEEQEQLTDVEKAKLFMEFLKKRRKFFAAKRAKEKRNRPPTKAQQRSLICTYLKNIDGLKPRSLKNKSYAKIQELFDKEKKKINTFVDFKTNLVEENTRKS</sequence>
<dbReference type="AlphaFoldDB" id="A0A699JAW0"/>
<comment type="caution">
    <text evidence="2">The sequence shown here is derived from an EMBL/GenBank/DDBJ whole genome shotgun (WGS) entry which is preliminary data.</text>
</comment>
<dbReference type="GO" id="GO:0003964">
    <property type="term" value="F:RNA-directed DNA polymerase activity"/>
    <property type="evidence" value="ECO:0007669"/>
    <property type="project" value="UniProtKB-KW"/>
</dbReference>
<dbReference type="EMBL" id="BKCJ010392156">
    <property type="protein sequence ID" value="GFA24780.1"/>
    <property type="molecule type" value="Genomic_DNA"/>
</dbReference>
<evidence type="ECO:0000256" key="1">
    <source>
        <dbReference type="SAM" id="MobiDB-lite"/>
    </source>
</evidence>
<proteinExistence type="predicted"/>
<feature type="region of interest" description="Disordered" evidence="1">
    <location>
        <begin position="96"/>
        <end position="149"/>
    </location>
</feature>
<keyword evidence="2" id="KW-0808">Transferase</keyword>
<keyword evidence="2" id="KW-0548">Nucleotidyltransferase</keyword>
<name>A0A699JAW0_TANCI</name>